<protein>
    <recommendedName>
        <fullName evidence="2">UBX domain-containing protein</fullName>
    </recommendedName>
</protein>
<dbReference type="SUPFAM" id="SSF52833">
    <property type="entry name" value="Thioredoxin-like"/>
    <property type="match status" value="1"/>
</dbReference>
<feature type="region of interest" description="Disordered" evidence="1">
    <location>
        <begin position="39"/>
        <end position="68"/>
    </location>
</feature>
<evidence type="ECO:0000259" key="2">
    <source>
        <dbReference type="PROSITE" id="PS50033"/>
    </source>
</evidence>
<dbReference type="InterPro" id="IPR036249">
    <property type="entry name" value="Thioredoxin-like_sf"/>
</dbReference>
<dbReference type="InterPro" id="IPR009060">
    <property type="entry name" value="UBA-like_sf"/>
</dbReference>
<reference evidence="3" key="1">
    <citation type="journal article" date="2020" name="Stud. Mycol.">
        <title>101 Dothideomycetes genomes: a test case for predicting lifestyles and emergence of pathogens.</title>
        <authorList>
            <person name="Haridas S."/>
            <person name="Albert R."/>
            <person name="Binder M."/>
            <person name="Bloem J."/>
            <person name="Labutti K."/>
            <person name="Salamov A."/>
            <person name="Andreopoulos B."/>
            <person name="Baker S."/>
            <person name="Barry K."/>
            <person name="Bills G."/>
            <person name="Bluhm B."/>
            <person name="Cannon C."/>
            <person name="Castanera R."/>
            <person name="Culley D."/>
            <person name="Daum C."/>
            <person name="Ezra D."/>
            <person name="Gonzalez J."/>
            <person name="Henrissat B."/>
            <person name="Kuo A."/>
            <person name="Liang C."/>
            <person name="Lipzen A."/>
            <person name="Lutzoni F."/>
            <person name="Magnuson J."/>
            <person name="Mondo S."/>
            <person name="Nolan M."/>
            <person name="Ohm R."/>
            <person name="Pangilinan J."/>
            <person name="Park H.-J."/>
            <person name="Ramirez L."/>
            <person name="Alfaro M."/>
            <person name="Sun H."/>
            <person name="Tritt A."/>
            <person name="Yoshinaga Y."/>
            <person name="Zwiers L.-H."/>
            <person name="Turgeon B."/>
            <person name="Goodwin S."/>
            <person name="Spatafora J."/>
            <person name="Crous P."/>
            <person name="Grigoriev I."/>
        </authorList>
    </citation>
    <scope>NUCLEOTIDE SEQUENCE</scope>
    <source>
        <strain evidence="3">CBS 480.64</strain>
    </source>
</reference>
<dbReference type="CDD" id="cd14273">
    <property type="entry name" value="UBA_TAP-C_like"/>
    <property type="match status" value="1"/>
</dbReference>
<dbReference type="Proteomes" id="UP000799421">
    <property type="component" value="Unassembled WGS sequence"/>
</dbReference>
<keyword evidence="4" id="KW-1185">Reference proteome</keyword>
<dbReference type="CDD" id="cd01767">
    <property type="entry name" value="UBX"/>
    <property type="match status" value="1"/>
</dbReference>
<dbReference type="Gene3D" id="1.10.8.10">
    <property type="entry name" value="DNA helicase RuvA subunit, C-terminal domain"/>
    <property type="match status" value="1"/>
</dbReference>
<dbReference type="PROSITE" id="PS50033">
    <property type="entry name" value="UBX"/>
    <property type="match status" value="1"/>
</dbReference>
<feature type="compositionally biased region" description="Acidic residues" evidence="1">
    <location>
        <begin position="59"/>
        <end position="68"/>
    </location>
</feature>
<dbReference type="GO" id="GO:0005634">
    <property type="term" value="C:nucleus"/>
    <property type="evidence" value="ECO:0007669"/>
    <property type="project" value="TreeGrafter"/>
</dbReference>
<feature type="domain" description="UBX" evidence="2">
    <location>
        <begin position="386"/>
        <end position="465"/>
    </location>
</feature>
<organism evidence="3 4">
    <name type="scientific">Piedraia hortae CBS 480.64</name>
    <dbReference type="NCBI Taxonomy" id="1314780"/>
    <lineage>
        <taxon>Eukaryota</taxon>
        <taxon>Fungi</taxon>
        <taxon>Dikarya</taxon>
        <taxon>Ascomycota</taxon>
        <taxon>Pezizomycotina</taxon>
        <taxon>Dothideomycetes</taxon>
        <taxon>Dothideomycetidae</taxon>
        <taxon>Capnodiales</taxon>
        <taxon>Piedraiaceae</taxon>
        <taxon>Piedraia</taxon>
    </lineage>
</organism>
<evidence type="ECO:0000256" key="1">
    <source>
        <dbReference type="SAM" id="MobiDB-lite"/>
    </source>
</evidence>
<dbReference type="InterPro" id="IPR006577">
    <property type="entry name" value="UAS"/>
</dbReference>
<dbReference type="PANTHER" id="PTHR23322:SF6">
    <property type="entry name" value="UBX DOMAIN-CONTAINING PROTEIN 7"/>
    <property type="match status" value="1"/>
</dbReference>
<dbReference type="SUPFAM" id="SSF46934">
    <property type="entry name" value="UBA-like"/>
    <property type="match status" value="1"/>
</dbReference>
<proteinExistence type="predicted"/>
<feature type="region of interest" description="Disordered" evidence="1">
    <location>
        <begin position="333"/>
        <end position="389"/>
    </location>
</feature>
<dbReference type="InterPro" id="IPR050730">
    <property type="entry name" value="UBX_domain-protein"/>
</dbReference>
<dbReference type="OrthoDB" id="270602at2759"/>
<evidence type="ECO:0000313" key="4">
    <source>
        <dbReference type="Proteomes" id="UP000799421"/>
    </source>
</evidence>
<dbReference type="PANTHER" id="PTHR23322">
    <property type="entry name" value="FAS-ASSOCIATED PROTEIN"/>
    <property type="match status" value="1"/>
</dbReference>
<dbReference type="SUPFAM" id="SSF54236">
    <property type="entry name" value="Ubiquitin-like"/>
    <property type="match status" value="1"/>
</dbReference>
<dbReference type="GO" id="GO:0043161">
    <property type="term" value="P:proteasome-mediated ubiquitin-dependent protein catabolic process"/>
    <property type="evidence" value="ECO:0007669"/>
    <property type="project" value="TreeGrafter"/>
</dbReference>
<dbReference type="GO" id="GO:0043130">
    <property type="term" value="F:ubiquitin binding"/>
    <property type="evidence" value="ECO:0007669"/>
    <property type="project" value="TreeGrafter"/>
</dbReference>
<feature type="compositionally biased region" description="Polar residues" evidence="1">
    <location>
        <begin position="370"/>
        <end position="389"/>
    </location>
</feature>
<dbReference type="InterPro" id="IPR001012">
    <property type="entry name" value="UBX_dom"/>
</dbReference>
<name>A0A6A7C7S9_9PEZI</name>
<dbReference type="Pfam" id="PF13899">
    <property type="entry name" value="Thioredoxin_7"/>
    <property type="match status" value="1"/>
</dbReference>
<dbReference type="EMBL" id="MU005960">
    <property type="protein sequence ID" value="KAF2863490.1"/>
    <property type="molecule type" value="Genomic_DNA"/>
</dbReference>
<accession>A0A6A7C7S9</accession>
<dbReference type="Pfam" id="PF14555">
    <property type="entry name" value="UBA_4"/>
    <property type="match status" value="1"/>
</dbReference>
<dbReference type="AlphaFoldDB" id="A0A6A7C7S9"/>
<dbReference type="Pfam" id="PF00789">
    <property type="entry name" value="UBX"/>
    <property type="match status" value="1"/>
</dbReference>
<dbReference type="CDD" id="cd02958">
    <property type="entry name" value="UAS"/>
    <property type="match status" value="1"/>
</dbReference>
<dbReference type="SMART" id="SM00594">
    <property type="entry name" value="UAS"/>
    <property type="match status" value="1"/>
</dbReference>
<gene>
    <name evidence="3" type="ORF">K470DRAFT_210527</name>
</gene>
<sequence length="467" mass="52472">MDDAIQTFCSFTGADPAQARHYLSLTDDNAEQAVELYFNSAELSGQPPAGSTSGSAIPVDDDDDDGAQEDDEAMARRLQNEMYGGGSGGADGGVRAPIARTTETLVGGDWDEDSVPRSNMAFRGRPSIFNQDTNIWSGSNAQEVLSRATGGASDTSAKTNHLAMLFRPPVDLIAPINFTEARELGKESQKWILLNLQDQNIFDCQTLNRDLWKNESVRETIREHFIFLQYTKDDPRATEYINWYFANERDLPESYPHIAIIDPRTGERVKTWTGRPVPKPLEFLNDLHEFLDRYSLSIDKKNPVQLVRQPKRPSKDIDSMTEDEMMQMAMNESLNQSSPTEHDDPDALTRAPSTQPQETSKGKQREESTSFDLISSSNTHTEPVATEPNTTRIQFRFSGGRVIRRFRLSDPVRRLFEWLKNAPPEQARAEGKTQFELNCLGKNLAEELDITIQEAGLANSTVMVHYD</sequence>
<dbReference type="InterPro" id="IPR029071">
    <property type="entry name" value="Ubiquitin-like_domsf"/>
</dbReference>
<evidence type="ECO:0000313" key="3">
    <source>
        <dbReference type="EMBL" id="KAF2863490.1"/>
    </source>
</evidence>
<dbReference type="Gene3D" id="3.10.20.90">
    <property type="entry name" value="Phosphatidylinositol 3-kinase Catalytic Subunit, Chain A, domain 1"/>
    <property type="match status" value="1"/>
</dbReference>
<dbReference type="Gene3D" id="3.40.30.10">
    <property type="entry name" value="Glutaredoxin"/>
    <property type="match status" value="1"/>
</dbReference>